<sequence>MNRMATRFLERVFVKVHIRAAWNKLNNMTEHSELSSALESLIHLTATESSYCELLGVMVDMISADSLGIAAPFLCHIIDMAALPSQQTTRRLSQQLLSKCDPGGLARLRSKRKNKPAAALIWSVLANRLAGEMSSTLFSDAVCDCLLNNIEHDPDMTCKVFSIIALEKFSLTGPCKARIMQTPIRRLLQDISNLSADGLVDQEEISGVLQAKFCADWSLRNIFRDVTEESKSIVDTEMMSDHSSLRAQEEETLHKRNSSGAQEAGSEEPSINVMLNTLDATGHWKISEDGLSIRNDGSTFESIRATKSVTQGKWYYEVTLVTAGIMQLGWATIHCQFSPEDGTGVGDDIFGFAYDGCRNLIWADGESQPYGVDDSWKSGDVIGLYLDIDNAKMECFKNGESLGQATPFAADHFGIQAISGFYPALSFTSFQQAKVNFGATPFRYPPSLAWRNINDHGTITTEMRQAIIRPRNDSVYGRIHVDPVTGIRLPSMPEDDGEIDYSLLCTICCDHTATVTLQPCGHDGLCVECAYSLDMCPLCRSRIFQRQMFSSSEAKEGGSNSGGLGISGLASSDISSSGSINSSQPGLSTSTSTTTSTWSAEYCGPAPALASNHLHLEEGSGAAAAAAAMVAAAAVAETTREQHPLNDAHSRRRNTVSLPSSSSSRVTLDGDRPEDPFSPPSTAYFAFLNRPPRIQRSQLQHSMEMDSVDPLEVSARRPHHHPITELATAPALVTIQENQAFTQSLFLPPSPPSLGEEEDEEDEEEEDSAEPLNEGRALGFGLGLGSGFNTMDESDFGSEIEEDEEDLSNGLDVVLVEEGREASDSELMEQSAPDDFGEGHSIHSRRSSMQVFSGSLPPIGGGLGPGSLPTSTIMSSVPMGEATATAPAVGPGSMPMTLTPTTVEELTRLVNAIPLTNAGAAMGGVSASIASSNTGNGAGRFGGRRASMPSNRLEM</sequence>
<dbReference type="PANTHER" id="PTHR13363">
    <property type="entry name" value="RING FINGER AND SRY DOMAIN-CONTAINING"/>
    <property type="match status" value="1"/>
</dbReference>
<dbReference type="InterPro" id="IPR043136">
    <property type="entry name" value="B30.2/SPRY_sf"/>
</dbReference>
<evidence type="ECO:0000313" key="8">
    <source>
        <dbReference type="EMBL" id="KAG0321299.1"/>
    </source>
</evidence>
<dbReference type="GO" id="GO:0051603">
    <property type="term" value="P:proteolysis involved in protein catabolic process"/>
    <property type="evidence" value="ECO:0007669"/>
    <property type="project" value="TreeGrafter"/>
</dbReference>
<dbReference type="InterPro" id="IPR003877">
    <property type="entry name" value="SPRY_dom"/>
</dbReference>
<dbReference type="SUPFAM" id="SSF49899">
    <property type="entry name" value="Concanavalin A-like lectins/glucanases"/>
    <property type="match status" value="1"/>
</dbReference>
<feature type="region of interest" description="Disordered" evidence="5">
    <location>
        <begin position="934"/>
        <end position="955"/>
    </location>
</feature>
<feature type="compositionally biased region" description="Acidic residues" evidence="5">
    <location>
        <begin position="755"/>
        <end position="769"/>
    </location>
</feature>
<feature type="region of interest" description="Disordered" evidence="5">
    <location>
        <begin position="638"/>
        <end position="678"/>
    </location>
</feature>
<evidence type="ECO:0000256" key="5">
    <source>
        <dbReference type="SAM" id="MobiDB-lite"/>
    </source>
</evidence>
<dbReference type="AlphaFoldDB" id="A0A9P6RIT4"/>
<dbReference type="PANTHER" id="PTHR13363:SF6">
    <property type="entry name" value="RING FINGER AND SPRY DOMAIN-CONTAINING PROTEIN 1"/>
    <property type="match status" value="1"/>
</dbReference>
<dbReference type="GO" id="GO:0008270">
    <property type="term" value="F:zinc ion binding"/>
    <property type="evidence" value="ECO:0007669"/>
    <property type="project" value="UniProtKB-KW"/>
</dbReference>
<keyword evidence="9" id="KW-1185">Reference proteome</keyword>
<name>A0A9P6RIT4_9FUNG</name>
<dbReference type="InterPro" id="IPR045129">
    <property type="entry name" value="RNF123/RKP/RSPRY1"/>
</dbReference>
<dbReference type="InterPro" id="IPR001841">
    <property type="entry name" value="Znf_RING"/>
</dbReference>
<dbReference type="GO" id="GO:0004842">
    <property type="term" value="F:ubiquitin-protein transferase activity"/>
    <property type="evidence" value="ECO:0007669"/>
    <property type="project" value="InterPro"/>
</dbReference>
<feature type="region of interest" description="Disordered" evidence="5">
    <location>
        <begin position="237"/>
        <end position="269"/>
    </location>
</feature>
<evidence type="ECO:0000259" key="6">
    <source>
        <dbReference type="PROSITE" id="PS50089"/>
    </source>
</evidence>
<dbReference type="Pfam" id="PF13920">
    <property type="entry name" value="zf-C3HC4_3"/>
    <property type="match status" value="1"/>
</dbReference>
<comment type="caution">
    <text evidence="8">The sequence shown here is derived from an EMBL/GenBank/DDBJ whole genome shotgun (WGS) entry which is preliminary data.</text>
</comment>
<dbReference type="SMART" id="SM00184">
    <property type="entry name" value="RING"/>
    <property type="match status" value="1"/>
</dbReference>
<proteinExistence type="predicted"/>
<feature type="compositionally biased region" description="Basic and acidic residues" evidence="5">
    <location>
        <begin position="237"/>
        <end position="254"/>
    </location>
</feature>
<accession>A0A9P6RIT4</accession>
<feature type="domain" description="RING-type" evidence="6">
    <location>
        <begin position="505"/>
        <end position="540"/>
    </location>
</feature>
<feature type="region of interest" description="Disordered" evidence="5">
    <location>
        <begin position="744"/>
        <end position="780"/>
    </location>
</feature>
<keyword evidence="1" id="KW-0479">Metal-binding</keyword>
<dbReference type="InterPro" id="IPR001870">
    <property type="entry name" value="B30.2/SPRY"/>
</dbReference>
<dbReference type="Proteomes" id="UP000738325">
    <property type="component" value="Unassembled WGS sequence"/>
</dbReference>
<protein>
    <submittedName>
        <fullName evidence="8">RING finger and SPRY domain-containing protein 1</fullName>
    </submittedName>
</protein>
<dbReference type="SUPFAM" id="SSF57850">
    <property type="entry name" value="RING/U-box"/>
    <property type="match status" value="1"/>
</dbReference>
<reference evidence="8" key="1">
    <citation type="journal article" date="2020" name="Fungal Divers.">
        <title>Resolving the Mortierellaceae phylogeny through synthesis of multi-gene phylogenetics and phylogenomics.</title>
        <authorList>
            <person name="Vandepol N."/>
            <person name="Liber J."/>
            <person name="Desiro A."/>
            <person name="Na H."/>
            <person name="Kennedy M."/>
            <person name="Barry K."/>
            <person name="Grigoriev I.V."/>
            <person name="Miller A.N."/>
            <person name="O'Donnell K."/>
            <person name="Stajich J.E."/>
            <person name="Bonito G."/>
        </authorList>
    </citation>
    <scope>NUCLEOTIDE SEQUENCE</scope>
    <source>
        <strain evidence="8">REB-010B</strain>
    </source>
</reference>
<feature type="domain" description="B30.2/SPRY" evidence="7">
    <location>
        <begin position="253"/>
        <end position="442"/>
    </location>
</feature>
<dbReference type="Gene3D" id="3.30.40.10">
    <property type="entry name" value="Zinc/RING finger domain, C3HC4 (zinc finger)"/>
    <property type="match status" value="1"/>
</dbReference>
<organism evidence="8 9">
    <name type="scientific">Dissophora globulifera</name>
    <dbReference type="NCBI Taxonomy" id="979702"/>
    <lineage>
        <taxon>Eukaryota</taxon>
        <taxon>Fungi</taxon>
        <taxon>Fungi incertae sedis</taxon>
        <taxon>Mucoromycota</taxon>
        <taxon>Mortierellomycotina</taxon>
        <taxon>Mortierellomycetes</taxon>
        <taxon>Mortierellales</taxon>
        <taxon>Mortierellaceae</taxon>
        <taxon>Dissophora</taxon>
    </lineage>
</organism>
<dbReference type="SMART" id="SM00449">
    <property type="entry name" value="SPRY"/>
    <property type="match status" value="1"/>
</dbReference>
<evidence type="ECO:0000313" key="9">
    <source>
        <dbReference type="Proteomes" id="UP000738325"/>
    </source>
</evidence>
<keyword evidence="2 4" id="KW-0863">Zinc-finger</keyword>
<keyword evidence="3" id="KW-0862">Zinc</keyword>
<dbReference type="GO" id="GO:0005737">
    <property type="term" value="C:cytoplasm"/>
    <property type="evidence" value="ECO:0007669"/>
    <property type="project" value="TreeGrafter"/>
</dbReference>
<dbReference type="PROSITE" id="PS50188">
    <property type="entry name" value="B302_SPRY"/>
    <property type="match status" value="1"/>
</dbReference>
<dbReference type="InterPro" id="IPR013320">
    <property type="entry name" value="ConA-like_dom_sf"/>
</dbReference>
<gene>
    <name evidence="8" type="primary">RSPRY1</name>
    <name evidence="8" type="ORF">BGZ99_003978</name>
</gene>
<dbReference type="InterPro" id="IPR013083">
    <property type="entry name" value="Znf_RING/FYVE/PHD"/>
</dbReference>
<dbReference type="OrthoDB" id="2967263at2759"/>
<evidence type="ECO:0000259" key="7">
    <source>
        <dbReference type="PROSITE" id="PS50188"/>
    </source>
</evidence>
<dbReference type="Gene3D" id="2.60.120.920">
    <property type="match status" value="1"/>
</dbReference>
<evidence type="ECO:0000256" key="4">
    <source>
        <dbReference type="PROSITE-ProRule" id="PRU00175"/>
    </source>
</evidence>
<feature type="compositionally biased region" description="Basic and acidic residues" evidence="5">
    <location>
        <begin position="638"/>
        <end position="649"/>
    </location>
</feature>
<evidence type="ECO:0000256" key="3">
    <source>
        <dbReference type="ARBA" id="ARBA00022833"/>
    </source>
</evidence>
<evidence type="ECO:0000256" key="1">
    <source>
        <dbReference type="ARBA" id="ARBA00022723"/>
    </source>
</evidence>
<dbReference type="CDD" id="cd16566">
    <property type="entry name" value="RING-HC_RSPRY1"/>
    <property type="match status" value="1"/>
</dbReference>
<feature type="region of interest" description="Disordered" evidence="5">
    <location>
        <begin position="823"/>
        <end position="842"/>
    </location>
</feature>
<dbReference type="PROSITE" id="PS50089">
    <property type="entry name" value="ZF_RING_2"/>
    <property type="match status" value="1"/>
</dbReference>
<evidence type="ECO:0000256" key="2">
    <source>
        <dbReference type="ARBA" id="ARBA00022771"/>
    </source>
</evidence>
<dbReference type="EMBL" id="JAAAIP010000249">
    <property type="protein sequence ID" value="KAG0321299.1"/>
    <property type="molecule type" value="Genomic_DNA"/>
</dbReference>
<dbReference type="Pfam" id="PF00622">
    <property type="entry name" value="SPRY"/>
    <property type="match status" value="1"/>
</dbReference>